<evidence type="ECO:0000256" key="3">
    <source>
        <dbReference type="ARBA" id="ARBA00022989"/>
    </source>
</evidence>
<dbReference type="Gene3D" id="1.20.1250.20">
    <property type="entry name" value="MFS general substrate transporter like domains"/>
    <property type="match status" value="1"/>
</dbReference>
<keyword evidence="4 5" id="KW-0472">Membrane</keyword>
<gene>
    <name evidence="6" type="ORF">TPAB3V08_LOCUS14356</name>
</gene>
<dbReference type="PANTHER" id="PTHR11662:SF399">
    <property type="entry name" value="FI19708P1-RELATED"/>
    <property type="match status" value="1"/>
</dbReference>
<keyword evidence="2 5" id="KW-0812">Transmembrane</keyword>
<accession>A0ABN7PL40</accession>
<evidence type="ECO:0000313" key="7">
    <source>
        <dbReference type="Proteomes" id="UP001153148"/>
    </source>
</evidence>
<dbReference type="EMBL" id="CAJPIN010068652">
    <property type="protein sequence ID" value="CAG2067413.1"/>
    <property type="molecule type" value="Genomic_DNA"/>
</dbReference>
<dbReference type="PANTHER" id="PTHR11662">
    <property type="entry name" value="SOLUTE CARRIER FAMILY 17"/>
    <property type="match status" value="1"/>
</dbReference>
<evidence type="ECO:0000256" key="5">
    <source>
        <dbReference type="SAM" id="Phobius"/>
    </source>
</evidence>
<dbReference type="Proteomes" id="UP001153148">
    <property type="component" value="Unassembled WGS sequence"/>
</dbReference>
<dbReference type="InterPro" id="IPR011701">
    <property type="entry name" value="MFS"/>
</dbReference>
<proteinExistence type="predicted"/>
<evidence type="ECO:0000256" key="2">
    <source>
        <dbReference type="ARBA" id="ARBA00022692"/>
    </source>
</evidence>
<evidence type="ECO:0000313" key="6">
    <source>
        <dbReference type="EMBL" id="CAG2067413.1"/>
    </source>
</evidence>
<dbReference type="InterPro" id="IPR036259">
    <property type="entry name" value="MFS_trans_sf"/>
</dbReference>
<keyword evidence="7" id="KW-1185">Reference proteome</keyword>
<evidence type="ECO:0000256" key="4">
    <source>
        <dbReference type="ARBA" id="ARBA00023136"/>
    </source>
</evidence>
<dbReference type="Pfam" id="PF07690">
    <property type="entry name" value="MFS_1"/>
    <property type="match status" value="1"/>
</dbReference>
<sequence length="130" mass="15204">MLVSGNLATYWGWESIFYFYGFLKIPFCVVWVFMMYDSPLHHPRISEEEKDYIVSNTKKDSKLRYGICFTHDVVKHAFQTVLAVPWVKILLSAPVWAVVAVNISVNWVSSTLQTELPIYMRNLLHFNINQ</sequence>
<organism evidence="6 7">
    <name type="scientific">Timema podura</name>
    <name type="common">Walking stick</name>
    <dbReference type="NCBI Taxonomy" id="61482"/>
    <lineage>
        <taxon>Eukaryota</taxon>
        <taxon>Metazoa</taxon>
        <taxon>Ecdysozoa</taxon>
        <taxon>Arthropoda</taxon>
        <taxon>Hexapoda</taxon>
        <taxon>Insecta</taxon>
        <taxon>Pterygota</taxon>
        <taxon>Neoptera</taxon>
        <taxon>Polyneoptera</taxon>
        <taxon>Phasmatodea</taxon>
        <taxon>Timematodea</taxon>
        <taxon>Timematoidea</taxon>
        <taxon>Timematidae</taxon>
        <taxon>Timema</taxon>
    </lineage>
</organism>
<comment type="subcellular location">
    <subcellularLocation>
        <location evidence="1">Membrane</location>
        <topology evidence="1">Multi-pass membrane protein</topology>
    </subcellularLocation>
</comment>
<dbReference type="SUPFAM" id="SSF103473">
    <property type="entry name" value="MFS general substrate transporter"/>
    <property type="match status" value="1"/>
</dbReference>
<name>A0ABN7PL40_TIMPD</name>
<reference evidence="6" key="1">
    <citation type="submission" date="2021-03" db="EMBL/GenBank/DDBJ databases">
        <authorList>
            <person name="Tran Van P."/>
        </authorList>
    </citation>
    <scope>NUCLEOTIDE SEQUENCE</scope>
</reference>
<feature type="transmembrane region" description="Helical" evidence="5">
    <location>
        <begin position="16"/>
        <end position="36"/>
    </location>
</feature>
<feature type="non-terminal residue" evidence="6">
    <location>
        <position position="130"/>
    </location>
</feature>
<comment type="caution">
    <text evidence="6">The sequence shown here is derived from an EMBL/GenBank/DDBJ whole genome shotgun (WGS) entry which is preliminary data.</text>
</comment>
<protein>
    <submittedName>
        <fullName evidence="6">Uncharacterized protein</fullName>
    </submittedName>
</protein>
<keyword evidence="3 5" id="KW-1133">Transmembrane helix</keyword>
<dbReference type="InterPro" id="IPR050382">
    <property type="entry name" value="MFS_Na/Anion_cotransporter"/>
</dbReference>
<evidence type="ECO:0000256" key="1">
    <source>
        <dbReference type="ARBA" id="ARBA00004141"/>
    </source>
</evidence>